<dbReference type="AlphaFoldDB" id="A0A840SAS8"/>
<organism evidence="2 4">
    <name type="scientific">Treponema rectale</name>
    <dbReference type="NCBI Taxonomy" id="744512"/>
    <lineage>
        <taxon>Bacteria</taxon>
        <taxon>Pseudomonadati</taxon>
        <taxon>Spirochaetota</taxon>
        <taxon>Spirochaetia</taxon>
        <taxon>Spirochaetales</taxon>
        <taxon>Treponemataceae</taxon>
        <taxon>Treponema</taxon>
    </lineage>
</organism>
<dbReference type="EMBL" id="JACHFR010000001">
    <property type="protein sequence ID" value="MBB5217905.1"/>
    <property type="molecule type" value="Genomic_DNA"/>
</dbReference>
<dbReference type="PANTHER" id="PTHR41786:SF1">
    <property type="entry name" value="6-HYDROXYMETHYLPTERIN DIPHOSPHOKINASE MPTE-LIKE DOMAIN-CONTAINING PROTEIN"/>
    <property type="match status" value="1"/>
</dbReference>
<evidence type="ECO:0000313" key="2">
    <source>
        <dbReference type="EMBL" id="MBB5217905.1"/>
    </source>
</evidence>
<dbReference type="RefSeq" id="WP_184651346.1">
    <property type="nucleotide sequence ID" value="NZ_JACHFR010000001.1"/>
</dbReference>
<dbReference type="PANTHER" id="PTHR41786">
    <property type="entry name" value="MOTILITY ACCESSORY FACTOR MAF"/>
    <property type="match status" value="1"/>
</dbReference>
<proteinExistence type="predicted"/>
<dbReference type="EMBL" id="CP031517">
    <property type="protein sequence ID" value="QOS40375.1"/>
    <property type="molecule type" value="Genomic_DNA"/>
</dbReference>
<reference evidence="2 4" key="2">
    <citation type="submission" date="2020-08" db="EMBL/GenBank/DDBJ databases">
        <title>Genomic Encyclopedia of Type Strains, Phase IV (KMG-IV): sequencing the most valuable type-strain genomes for metagenomic binning, comparative biology and taxonomic classification.</title>
        <authorList>
            <person name="Goeker M."/>
        </authorList>
    </citation>
    <scope>NUCLEOTIDE SEQUENCE [LARGE SCALE GENOMIC DNA]</scope>
    <source>
        <strain evidence="2 4">DSM 103679</strain>
    </source>
</reference>
<dbReference type="Pfam" id="PF01973">
    <property type="entry name" value="MptE-like"/>
    <property type="match status" value="1"/>
</dbReference>
<evidence type="ECO:0000259" key="1">
    <source>
        <dbReference type="Pfam" id="PF01973"/>
    </source>
</evidence>
<evidence type="ECO:0000313" key="4">
    <source>
        <dbReference type="Proteomes" id="UP000578697"/>
    </source>
</evidence>
<reference evidence="3 5" key="1">
    <citation type="submission" date="2018-08" db="EMBL/GenBank/DDBJ databases">
        <title>The first complete genome of Treponema rectale (CHPAT), a commensal spirochete of the bovine rectum.</title>
        <authorList>
            <person name="Staton G.J."/>
            <person name="Clegg S.R."/>
            <person name="Carter S.D."/>
            <person name="Radford A.D."/>
            <person name="Darby A."/>
            <person name="Hall N."/>
            <person name="Birtles R.J."/>
            <person name="Evans N.J."/>
        </authorList>
    </citation>
    <scope>NUCLEOTIDE SEQUENCE [LARGE SCALE GENOMIC DNA]</scope>
    <source>
        <strain evidence="3 5">CHPA</strain>
    </source>
</reference>
<dbReference type="Proteomes" id="UP000593591">
    <property type="component" value="Chromosome"/>
</dbReference>
<dbReference type="InterPro" id="IPR002826">
    <property type="entry name" value="MptE-like"/>
</dbReference>
<feature type="domain" description="6-hydroxymethylpterin diphosphokinase MptE-like" evidence="1">
    <location>
        <begin position="194"/>
        <end position="350"/>
    </location>
</feature>
<protein>
    <submittedName>
        <fullName evidence="3">DUF115 domain-containing protein</fullName>
    </submittedName>
</protein>
<dbReference type="KEGG" id="trc:DYE49_07850"/>
<evidence type="ECO:0000313" key="5">
    <source>
        <dbReference type="Proteomes" id="UP000593591"/>
    </source>
</evidence>
<sequence length="555" mass="62582">MTDSDKERPRLVESGQGLRFLNIEYKNRFLYSKYDPFRSIRGVIESLSLLEGTLVVICSPGLFYGIDELKRKLPENTFLIAVEADDELAQISENCEIRKDNSEIPLFRWSQLELLDEYVRKLCRSGKCRRAVRIDFCAGSAFSPDKYSVIMAGLTDIIGGFWKNRITLVRMGRMFSRNVFRNIGLRRRSPVLDDVSACVKKDILVVGAGESLDSFMFWDEVKAGSFFVIAVDAALIPLKERGIECDAVVSLESQSVIDSFYVGVKKSEKTVLFADLCSRNEVCMKFKKRVFFLSEYSPGPFIDSIKEKNVAGVTVPPLGSVGLAAVYIALRLRKDEGVNVFTVGLDFSFSVGATHSKNAPAHIQRLFCTDRKRSVENYDAVFSGAGYFTSDKNNNPVCTTKILSMYAAQFKNEFSGAANLYDAGKSGLDLGLQRADDDFIRTRLNYLRSDCSDESCIPDEVFRTDFPLAVEFLNDELEDLETAASLLSEGEESVFRDSSLALEKQIRNLLEKKDYLYLHFPDGFEFNSGIQFLKRLKAEILFFIKQCKISIQNSV</sequence>
<accession>A0A840SAS8</accession>
<keyword evidence="4" id="KW-1185">Reference proteome</keyword>
<gene>
    <name evidence="3" type="ORF">DYE49_07850</name>
    <name evidence="2" type="ORF">HNP77_000249</name>
</gene>
<name>A0A840SAS8_9SPIR</name>
<dbReference type="Proteomes" id="UP000578697">
    <property type="component" value="Unassembled WGS sequence"/>
</dbReference>
<evidence type="ECO:0000313" key="3">
    <source>
        <dbReference type="EMBL" id="QOS40375.1"/>
    </source>
</evidence>